<feature type="region of interest" description="Disordered" evidence="1">
    <location>
        <begin position="190"/>
        <end position="231"/>
    </location>
</feature>
<evidence type="ECO:0000313" key="2">
    <source>
        <dbReference type="EMBL" id="CRL22848.1"/>
    </source>
</evidence>
<reference evidence="2 3" key="1">
    <citation type="journal article" date="2014" name="Nat. Commun.">
        <title>Multiple recent horizontal transfers of a large genomic region in cheese making fungi.</title>
        <authorList>
            <person name="Cheeseman K."/>
            <person name="Ropars J."/>
            <person name="Renault P."/>
            <person name="Dupont J."/>
            <person name="Gouzy J."/>
            <person name="Branca A."/>
            <person name="Abraham A.L."/>
            <person name="Ceppi M."/>
            <person name="Conseiller E."/>
            <person name="Debuchy R."/>
            <person name="Malagnac F."/>
            <person name="Goarin A."/>
            <person name="Silar P."/>
            <person name="Lacoste S."/>
            <person name="Sallet E."/>
            <person name="Bensimon A."/>
            <person name="Giraud T."/>
            <person name="Brygoo Y."/>
        </authorList>
    </citation>
    <scope>NUCLEOTIDE SEQUENCE [LARGE SCALE GENOMIC DNA]</scope>
    <source>
        <strain evidence="3">FM 013</strain>
    </source>
</reference>
<feature type="region of interest" description="Disordered" evidence="1">
    <location>
        <begin position="48"/>
        <end position="80"/>
    </location>
</feature>
<sequence length="291" mass="32366">MADGTETQGTTPQSDPSRQETTDFESQPDSVPSVIRGWHARPAPWQVQFTSPARPTPSQTVSPTAGQTAGQTVSNITRASPLTTEDDLNLLRIAVHYKDRFTTMKGNAVLYEEIAKVWRADTGRKVNHQTVHKHITDRLKEHRALISIPETGRPKMSATEAAIFDHANEIYEVLQEKSVAEARRKGLVDELVQQGRDKRPREPEDPREGESERPTARPRPLPPSPAPASPSLQTEMALFLSMMNNRAAMEASTGAKKEDITRLEARIDSMAATMEGMMALLRTLTQRPSRQ</sequence>
<evidence type="ECO:0000256" key="1">
    <source>
        <dbReference type="SAM" id="MobiDB-lite"/>
    </source>
</evidence>
<name>A0A0G4P955_PENC3</name>
<keyword evidence="3" id="KW-1185">Reference proteome</keyword>
<dbReference type="EMBL" id="HG793141">
    <property type="protein sequence ID" value="CRL22848.1"/>
    <property type="molecule type" value="Genomic_DNA"/>
</dbReference>
<accession>A0A0G4P955</accession>
<protein>
    <submittedName>
        <fullName evidence="2">Str. FM013</fullName>
    </submittedName>
</protein>
<feature type="compositionally biased region" description="Pro residues" evidence="1">
    <location>
        <begin position="217"/>
        <end position="228"/>
    </location>
</feature>
<feature type="compositionally biased region" description="Basic and acidic residues" evidence="1">
    <location>
        <begin position="195"/>
        <end position="215"/>
    </location>
</feature>
<gene>
    <name evidence="2" type="ORF">PCAMFM013_S008g000277</name>
</gene>
<proteinExistence type="predicted"/>
<dbReference type="Proteomes" id="UP000053732">
    <property type="component" value="Unassembled WGS sequence"/>
</dbReference>
<feature type="compositionally biased region" description="Polar residues" evidence="1">
    <location>
        <begin position="1"/>
        <end position="16"/>
    </location>
</feature>
<evidence type="ECO:0000313" key="3">
    <source>
        <dbReference type="Proteomes" id="UP000053732"/>
    </source>
</evidence>
<feature type="region of interest" description="Disordered" evidence="1">
    <location>
        <begin position="1"/>
        <end position="35"/>
    </location>
</feature>
<organism evidence="2 3">
    <name type="scientific">Penicillium camemberti (strain FM 013)</name>
    <dbReference type="NCBI Taxonomy" id="1429867"/>
    <lineage>
        <taxon>Eukaryota</taxon>
        <taxon>Fungi</taxon>
        <taxon>Dikarya</taxon>
        <taxon>Ascomycota</taxon>
        <taxon>Pezizomycotina</taxon>
        <taxon>Eurotiomycetes</taxon>
        <taxon>Eurotiomycetidae</taxon>
        <taxon>Eurotiales</taxon>
        <taxon>Aspergillaceae</taxon>
        <taxon>Penicillium</taxon>
    </lineage>
</organism>
<dbReference type="AlphaFoldDB" id="A0A0G4P955"/>